<dbReference type="RefSeq" id="XP_037166824.1">
    <property type="nucleotide sequence ID" value="XM_037306314.1"/>
</dbReference>
<protein>
    <submittedName>
        <fullName evidence="2">Uncharacterized protein</fullName>
    </submittedName>
</protein>
<keyword evidence="1" id="KW-1133">Transmembrane helix</keyword>
<dbReference type="Proteomes" id="UP000578531">
    <property type="component" value="Unassembled WGS sequence"/>
</dbReference>
<dbReference type="AlphaFoldDB" id="A0A8H6L6N1"/>
<sequence>MFAFQLSPSSNPRTPDSKLLKAPAIKSTYLKVSSHHKQPRGSRASIVGMPFSELLLKGVKLTARGAGLVAVVAVVNIVPAAAYERSGWMTQKDLERNIKAQQSRPGT</sequence>
<evidence type="ECO:0000256" key="1">
    <source>
        <dbReference type="SAM" id="Phobius"/>
    </source>
</evidence>
<gene>
    <name evidence="2" type="ORF">HO173_004390</name>
</gene>
<dbReference type="EMBL" id="JACCJC010000014">
    <property type="protein sequence ID" value="KAF6237500.1"/>
    <property type="molecule type" value="Genomic_DNA"/>
</dbReference>
<organism evidence="2 3">
    <name type="scientific">Letharia columbiana</name>
    <dbReference type="NCBI Taxonomy" id="112416"/>
    <lineage>
        <taxon>Eukaryota</taxon>
        <taxon>Fungi</taxon>
        <taxon>Dikarya</taxon>
        <taxon>Ascomycota</taxon>
        <taxon>Pezizomycotina</taxon>
        <taxon>Lecanoromycetes</taxon>
        <taxon>OSLEUM clade</taxon>
        <taxon>Lecanoromycetidae</taxon>
        <taxon>Lecanorales</taxon>
        <taxon>Lecanorineae</taxon>
        <taxon>Parmeliaceae</taxon>
        <taxon>Letharia</taxon>
    </lineage>
</organism>
<reference evidence="2 3" key="1">
    <citation type="journal article" date="2020" name="Genomics">
        <title>Complete, high-quality genomes from long-read metagenomic sequencing of two wolf lichen thalli reveals enigmatic genome architecture.</title>
        <authorList>
            <person name="McKenzie S.K."/>
            <person name="Walston R.F."/>
            <person name="Allen J.L."/>
        </authorList>
    </citation>
    <scope>NUCLEOTIDE SEQUENCE [LARGE SCALE GENOMIC DNA]</scope>
    <source>
        <strain evidence="2">WasteWater2</strain>
    </source>
</reference>
<dbReference type="GeneID" id="59286055"/>
<proteinExistence type="predicted"/>
<name>A0A8H6L6N1_9LECA</name>
<evidence type="ECO:0000313" key="3">
    <source>
        <dbReference type="Proteomes" id="UP000578531"/>
    </source>
</evidence>
<comment type="caution">
    <text evidence="2">The sequence shown here is derived from an EMBL/GenBank/DDBJ whole genome shotgun (WGS) entry which is preliminary data.</text>
</comment>
<evidence type="ECO:0000313" key="2">
    <source>
        <dbReference type="EMBL" id="KAF6237500.1"/>
    </source>
</evidence>
<accession>A0A8H6L6N1</accession>
<keyword evidence="1" id="KW-0472">Membrane</keyword>
<keyword evidence="1" id="KW-0812">Transmembrane</keyword>
<feature type="transmembrane region" description="Helical" evidence="1">
    <location>
        <begin position="61"/>
        <end position="83"/>
    </location>
</feature>
<keyword evidence="3" id="KW-1185">Reference proteome</keyword>